<feature type="domain" description="DUF6305" evidence="3">
    <location>
        <begin position="60"/>
        <end position="210"/>
    </location>
</feature>
<dbReference type="RefSeq" id="WP_262399958.1">
    <property type="nucleotide sequence ID" value="NZ_JACRTB010000011.1"/>
</dbReference>
<accession>A0ABR7NJ41</accession>
<evidence type="ECO:0000313" key="4">
    <source>
        <dbReference type="EMBL" id="MBC8576431.1"/>
    </source>
</evidence>
<dbReference type="InterPro" id="IPR046272">
    <property type="entry name" value="DUF6305"/>
</dbReference>
<feature type="chain" id="PRO_5046894888" description="DUF6305 domain-containing protein" evidence="2">
    <location>
        <begin position="21"/>
        <end position="219"/>
    </location>
</feature>
<organism evidence="4 5">
    <name type="scientific">Yanshouia hominis</name>
    <dbReference type="NCBI Taxonomy" id="2763673"/>
    <lineage>
        <taxon>Bacteria</taxon>
        <taxon>Bacillati</taxon>
        <taxon>Bacillota</taxon>
        <taxon>Clostridia</taxon>
        <taxon>Eubacteriales</taxon>
        <taxon>Oscillospiraceae</taxon>
        <taxon>Yanshouia</taxon>
    </lineage>
</organism>
<proteinExistence type="predicted"/>
<keyword evidence="2" id="KW-0732">Signal</keyword>
<gene>
    <name evidence="4" type="ORF">H8717_08440</name>
</gene>
<evidence type="ECO:0000259" key="3">
    <source>
        <dbReference type="Pfam" id="PF19823"/>
    </source>
</evidence>
<feature type="region of interest" description="Disordered" evidence="1">
    <location>
        <begin position="28"/>
        <end position="53"/>
    </location>
</feature>
<name>A0ABR7NJ41_9FIRM</name>
<sequence>MKRWIAAALALMLCAGCAAAPESTAASSISMGQSEPENFPAPGQSQTSVPAPAEPLSLSEPMLVTSFGQSTDGLLVREMLTDLGAVFTYEPMASPDILPDYPTVILAVGASAKALDASGLNSEEEYGRAEQLLCAVPDSCTVVMIRLGDSANQDSLTSDLIQLTLPYADLILATESGDRSGTIAQYAAEHKLPCLTRGTVREMKELLGEMIGFKPLPPA</sequence>
<dbReference type="Proteomes" id="UP000658131">
    <property type="component" value="Unassembled WGS sequence"/>
</dbReference>
<evidence type="ECO:0000256" key="2">
    <source>
        <dbReference type="SAM" id="SignalP"/>
    </source>
</evidence>
<protein>
    <recommendedName>
        <fullName evidence="3">DUF6305 domain-containing protein</fullName>
    </recommendedName>
</protein>
<keyword evidence="5" id="KW-1185">Reference proteome</keyword>
<reference evidence="4 5" key="1">
    <citation type="submission" date="2020-08" db="EMBL/GenBank/DDBJ databases">
        <title>Genome public.</title>
        <authorList>
            <person name="Liu C."/>
            <person name="Sun Q."/>
        </authorList>
    </citation>
    <scope>NUCLEOTIDE SEQUENCE [LARGE SCALE GENOMIC DNA]</scope>
    <source>
        <strain evidence="4 5">BX1</strain>
    </source>
</reference>
<comment type="caution">
    <text evidence="4">The sequence shown here is derived from an EMBL/GenBank/DDBJ whole genome shotgun (WGS) entry which is preliminary data.</text>
</comment>
<evidence type="ECO:0000256" key="1">
    <source>
        <dbReference type="SAM" id="MobiDB-lite"/>
    </source>
</evidence>
<dbReference type="Pfam" id="PF19823">
    <property type="entry name" value="DUF6305"/>
    <property type="match status" value="1"/>
</dbReference>
<dbReference type="EMBL" id="JACRTB010000011">
    <property type="protein sequence ID" value="MBC8576431.1"/>
    <property type="molecule type" value="Genomic_DNA"/>
</dbReference>
<evidence type="ECO:0000313" key="5">
    <source>
        <dbReference type="Proteomes" id="UP000658131"/>
    </source>
</evidence>
<feature type="signal peptide" evidence="2">
    <location>
        <begin position="1"/>
        <end position="20"/>
    </location>
</feature>